<dbReference type="AlphaFoldDB" id="A0A368JWJ5"/>
<gene>
    <name evidence="2" type="ORF">DUT91_23435</name>
</gene>
<keyword evidence="3" id="KW-1185">Reference proteome</keyword>
<dbReference type="Pfam" id="PF13701">
    <property type="entry name" value="DDE_Tnp_1_4"/>
    <property type="match status" value="1"/>
</dbReference>
<reference evidence="2 3" key="1">
    <citation type="submission" date="2018-07" db="EMBL/GenBank/DDBJ databases">
        <title>The draft genome of Phyllobacterium salinisoli.</title>
        <authorList>
            <person name="Liu L."/>
            <person name="Li L."/>
            <person name="Zhang X."/>
            <person name="Liang L."/>
        </authorList>
    </citation>
    <scope>NUCLEOTIDE SEQUENCE [LARGE SCALE GENOMIC DNA]</scope>
    <source>
        <strain evidence="2 3">LLAN61</strain>
    </source>
</reference>
<feature type="domain" description="Transposase DDE" evidence="1">
    <location>
        <begin position="27"/>
        <end position="253"/>
    </location>
</feature>
<dbReference type="Proteomes" id="UP000253420">
    <property type="component" value="Unassembled WGS sequence"/>
</dbReference>
<evidence type="ECO:0000259" key="1">
    <source>
        <dbReference type="Pfam" id="PF13701"/>
    </source>
</evidence>
<accession>A0A368JWJ5</accession>
<protein>
    <recommendedName>
        <fullName evidence="1">Transposase DDE domain-containing protein</fullName>
    </recommendedName>
</protein>
<proteinExistence type="predicted"/>
<sequence>MLTPIRTISRRPHRHDHLTLPLPGLSSVGGKSAVARFDGGMLSFNSGVLTLAAVEKRLRVADRLARCIDDPRSPDQIVHSLTDMIGFRMKIIAAGYEDGNDANRLRRCNPIFKMAQDALPSGRDLASQSTVCADWKTCQACATWSPRARRWSTFTACRSGRCRSASFLISTTRFDAVHAGQQLRLLNAHHDKYRFQPVVVFDGAGRFVSALLRPAKWSSGAEIRLHLRRLMQAIRGNWPNTSIPIQADRHYCSR</sequence>
<evidence type="ECO:0000313" key="3">
    <source>
        <dbReference type="Proteomes" id="UP000253420"/>
    </source>
</evidence>
<comment type="caution">
    <text evidence="2">The sequence shown here is derived from an EMBL/GenBank/DDBJ whole genome shotgun (WGS) entry which is preliminary data.</text>
</comment>
<dbReference type="EMBL" id="QOZG01000028">
    <property type="protein sequence ID" value="RCS21527.1"/>
    <property type="molecule type" value="Genomic_DNA"/>
</dbReference>
<organism evidence="2 3">
    <name type="scientific">Phyllobacterium salinisoli</name>
    <dbReference type="NCBI Taxonomy" id="1899321"/>
    <lineage>
        <taxon>Bacteria</taxon>
        <taxon>Pseudomonadati</taxon>
        <taxon>Pseudomonadota</taxon>
        <taxon>Alphaproteobacteria</taxon>
        <taxon>Hyphomicrobiales</taxon>
        <taxon>Phyllobacteriaceae</taxon>
        <taxon>Phyllobacterium</taxon>
    </lineage>
</organism>
<evidence type="ECO:0000313" key="2">
    <source>
        <dbReference type="EMBL" id="RCS21527.1"/>
    </source>
</evidence>
<name>A0A368JWJ5_9HYPH</name>
<dbReference type="InterPro" id="IPR025668">
    <property type="entry name" value="Tnp_DDE_dom"/>
</dbReference>